<sequence length="376" mass="41240">MSVLSVFLKAAALGAAMNALLPSRRAQCAPFVDAPPASAADVATQDLVASMRLLDQDPQWSIEADDFHNSLRAATVQLRLLRLSATYTDAEGDTAPVMRLVGLFPGVSTDTLYHYLTGLQTRPAWDANYTFYERFNGACRGTLQHPSLQRPMAAVAKKRPHCEGDVCTLVPDISSSIVDHDWFCHGVGSPSLRRFGLVDRLFQYERLTTVFRFAADAEAVPAGALAVYDILFSGSRRARDRAAADSPALAAWLQTKRRCDDVEGVDVNFQQITLIPIADAHDQLLARPEQLHWLCTMGSVMDDKAAKLVYNVFKDTQTRSEQGKASLPGSLLVMTSANNVHVPKLFPLWMQKKISGAVSRKAYGQLMAACVKDQGR</sequence>
<keyword evidence="3" id="KW-1185">Reference proteome</keyword>
<dbReference type="RefSeq" id="XP_015659165.1">
    <property type="nucleotide sequence ID" value="XM_015802721.1"/>
</dbReference>
<evidence type="ECO:0000313" key="2">
    <source>
        <dbReference type="EMBL" id="KPA80727.1"/>
    </source>
</evidence>
<protein>
    <recommendedName>
        <fullName evidence="4">START domain-containing protein</fullName>
    </recommendedName>
</protein>
<evidence type="ECO:0008006" key="4">
    <source>
        <dbReference type="Google" id="ProtNLM"/>
    </source>
</evidence>
<dbReference type="EMBL" id="LGTL01000008">
    <property type="protein sequence ID" value="KPA80727.1"/>
    <property type="molecule type" value="Genomic_DNA"/>
</dbReference>
<dbReference type="VEuPathDB" id="TriTrypDB:LpyrH10_08_3420"/>
<dbReference type="EMBL" id="LGTL01000008">
    <property type="protein sequence ID" value="KPA80726.1"/>
    <property type="molecule type" value="Genomic_DNA"/>
</dbReference>
<dbReference type="OMA" id="GWFTHRV"/>
<dbReference type="OrthoDB" id="271534at2759"/>
<reference evidence="2 3" key="1">
    <citation type="submission" date="2015-07" db="EMBL/GenBank/DDBJ databases">
        <title>High-quality genome of monoxenous trypanosomatid Leptomonas pyrrhocoris.</title>
        <authorList>
            <person name="Flegontov P."/>
            <person name="Butenko A."/>
            <person name="Firsov S."/>
            <person name="Vlcek C."/>
            <person name="Logacheva M.D."/>
            <person name="Field M."/>
            <person name="Filatov D."/>
            <person name="Flegontova O."/>
            <person name="Gerasimov E."/>
            <person name="Jackson A.P."/>
            <person name="Kelly S."/>
            <person name="Opperdoes F."/>
            <person name="O'Reilly A."/>
            <person name="Votypka J."/>
            <person name="Yurchenko V."/>
            <person name="Lukes J."/>
        </authorList>
    </citation>
    <scope>NUCLEOTIDE SEQUENCE [LARGE SCALE GENOMIC DNA]</scope>
    <source>
        <strain evidence="2">H10</strain>
    </source>
</reference>
<gene>
    <name evidence="2" type="ORF">ABB37_04893</name>
</gene>
<accession>A0A0M9G291</accession>
<keyword evidence="1" id="KW-0732">Signal</keyword>
<feature type="chain" id="PRO_5007418469" description="START domain-containing protein" evidence="1">
    <location>
        <begin position="27"/>
        <end position="376"/>
    </location>
</feature>
<dbReference type="Proteomes" id="UP000037923">
    <property type="component" value="Unassembled WGS sequence"/>
</dbReference>
<dbReference type="RefSeq" id="XP_015659166.1">
    <property type="nucleotide sequence ID" value="XM_015802722.1"/>
</dbReference>
<organism evidence="2 3">
    <name type="scientific">Leptomonas pyrrhocoris</name>
    <name type="common">Firebug parasite</name>
    <dbReference type="NCBI Taxonomy" id="157538"/>
    <lineage>
        <taxon>Eukaryota</taxon>
        <taxon>Discoba</taxon>
        <taxon>Euglenozoa</taxon>
        <taxon>Kinetoplastea</taxon>
        <taxon>Metakinetoplastina</taxon>
        <taxon>Trypanosomatida</taxon>
        <taxon>Trypanosomatidae</taxon>
        <taxon>Leishmaniinae</taxon>
        <taxon>Leptomonas</taxon>
    </lineage>
</organism>
<comment type="caution">
    <text evidence="2">The sequence shown here is derived from an EMBL/GenBank/DDBJ whole genome shotgun (WGS) entry which is preliminary data.</text>
</comment>
<dbReference type="AlphaFoldDB" id="A0A0M9G291"/>
<proteinExistence type="predicted"/>
<evidence type="ECO:0000256" key="1">
    <source>
        <dbReference type="SAM" id="SignalP"/>
    </source>
</evidence>
<feature type="signal peptide" evidence="1">
    <location>
        <begin position="1"/>
        <end position="26"/>
    </location>
</feature>
<evidence type="ECO:0000313" key="3">
    <source>
        <dbReference type="Proteomes" id="UP000037923"/>
    </source>
</evidence>
<dbReference type="GeneID" id="26905184"/>
<name>A0A0M9G291_LEPPY</name>